<sequence length="107" mass="12210">MERPRLLSSVTGLGRADSDGERALALTNALASGVHHVKLLAMRRMHLLMDERAHAELVLFSYHKRSFRKDSEKKIVNCDFYSARKIHLNNSEQEEAFPVKIDMENCG</sequence>
<keyword evidence="2" id="KW-1185">Reference proteome</keyword>
<evidence type="ECO:0000313" key="1">
    <source>
        <dbReference type="EMBL" id="KAJ1087841.1"/>
    </source>
</evidence>
<gene>
    <name evidence="1" type="ORF">NDU88_001004</name>
</gene>
<protein>
    <submittedName>
        <fullName evidence="1">Uncharacterized protein</fullName>
    </submittedName>
</protein>
<organism evidence="1 2">
    <name type="scientific">Pleurodeles waltl</name>
    <name type="common">Iberian ribbed newt</name>
    <dbReference type="NCBI Taxonomy" id="8319"/>
    <lineage>
        <taxon>Eukaryota</taxon>
        <taxon>Metazoa</taxon>
        <taxon>Chordata</taxon>
        <taxon>Craniata</taxon>
        <taxon>Vertebrata</taxon>
        <taxon>Euteleostomi</taxon>
        <taxon>Amphibia</taxon>
        <taxon>Batrachia</taxon>
        <taxon>Caudata</taxon>
        <taxon>Salamandroidea</taxon>
        <taxon>Salamandridae</taxon>
        <taxon>Pleurodelinae</taxon>
        <taxon>Pleurodeles</taxon>
    </lineage>
</organism>
<evidence type="ECO:0000313" key="2">
    <source>
        <dbReference type="Proteomes" id="UP001066276"/>
    </source>
</evidence>
<accession>A0AAV7L876</accession>
<comment type="caution">
    <text evidence="1">The sequence shown here is derived from an EMBL/GenBank/DDBJ whole genome shotgun (WGS) entry which is preliminary data.</text>
</comment>
<name>A0AAV7L876_PLEWA</name>
<dbReference type="AlphaFoldDB" id="A0AAV7L876"/>
<dbReference type="EMBL" id="JANPWB010000015">
    <property type="protein sequence ID" value="KAJ1087841.1"/>
    <property type="molecule type" value="Genomic_DNA"/>
</dbReference>
<dbReference type="Proteomes" id="UP001066276">
    <property type="component" value="Chromosome 11"/>
</dbReference>
<reference evidence="1" key="1">
    <citation type="journal article" date="2022" name="bioRxiv">
        <title>Sequencing and chromosome-scale assembly of the giantPleurodeles waltlgenome.</title>
        <authorList>
            <person name="Brown T."/>
            <person name="Elewa A."/>
            <person name="Iarovenko S."/>
            <person name="Subramanian E."/>
            <person name="Araus A.J."/>
            <person name="Petzold A."/>
            <person name="Susuki M."/>
            <person name="Suzuki K.-i.T."/>
            <person name="Hayashi T."/>
            <person name="Toyoda A."/>
            <person name="Oliveira C."/>
            <person name="Osipova E."/>
            <person name="Leigh N.D."/>
            <person name="Simon A."/>
            <person name="Yun M.H."/>
        </authorList>
    </citation>
    <scope>NUCLEOTIDE SEQUENCE</scope>
    <source>
        <strain evidence="1">20211129_DDA</strain>
        <tissue evidence="1">Liver</tissue>
    </source>
</reference>
<proteinExistence type="predicted"/>